<dbReference type="InterPro" id="IPR001173">
    <property type="entry name" value="Glyco_trans_2-like"/>
</dbReference>
<keyword evidence="1" id="KW-1133">Transmembrane helix</keyword>
<feature type="transmembrane region" description="Helical" evidence="1">
    <location>
        <begin position="285"/>
        <end position="310"/>
    </location>
</feature>
<dbReference type="AlphaFoldDB" id="A0A011NXR4"/>
<sequence length="320" mass="35461">MEGRSNCRMNREGAIGEEERVESDAGEPCISTIVVNYNAGSLLRGCVDSLVKCAAGIEVVVVDNASSDNSLTLLPESSAVRVIRNAENLGFAAACNIGVRAASAPVLLFLNPDCHFQPGTVATLLTELQADERVGMVGGLLVNPDGSEQAGGRRAVPTPWRSFVRAFGLHRLGGRWPRLFFDFHLHRQPLPDAPIEVEAISGACMLVKRAAIDDVGLWDEGYFLHCEDLDWCMRFRQRGWKILFVPAARITHALGACSKDRRVFVEWHKHKGMMRFYRKFFGQQYSGLLMGLVATGVWLRFGLLATYYTARRCGRACRRA</sequence>
<dbReference type="Pfam" id="PF00535">
    <property type="entry name" value="Glycos_transf_2"/>
    <property type="match status" value="1"/>
</dbReference>
<keyword evidence="3" id="KW-0328">Glycosyltransferase</keyword>
<keyword evidence="1" id="KW-0472">Membrane</keyword>
<proteinExistence type="predicted"/>
<gene>
    <name evidence="3" type="primary">wbbL</name>
    <name evidence="3" type="ORF">AW10_01996</name>
</gene>
<reference evidence="3 4" key="1">
    <citation type="submission" date="2014-02" db="EMBL/GenBank/DDBJ databases">
        <title>Expanding our view of genomic diversity in Candidatus Accumulibacter clades.</title>
        <authorList>
            <person name="Skennerton C.T."/>
            <person name="Barr J.J."/>
            <person name="Slater F.R."/>
            <person name="Bond P.L."/>
            <person name="Tyson G.W."/>
        </authorList>
    </citation>
    <scope>NUCLEOTIDE SEQUENCE [LARGE SCALE GENOMIC DNA]</scope>
    <source>
        <strain evidence="4">BA-92</strain>
    </source>
</reference>
<dbReference type="SUPFAM" id="SSF53448">
    <property type="entry name" value="Nucleotide-diphospho-sugar transferases"/>
    <property type="match status" value="1"/>
</dbReference>
<dbReference type="PANTHER" id="PTHR43179:SF7">
    <property type="entry name" value="RHAMNOSYLTRANSFERASE WBBL"/>
    <property type="match status" value="1"/>
</dbReference>
<evidence type="ECO:0000313" key="3">
    <source>
        <dbReference type="EMBL" id="EXI80116.1"/>
    </source>
</evidence>
<protein>
    <submittedName>
        <fullName evidence="3">N-acetylglucosaminyl-diphospho-decaprenol L-rhamnosyltransferase</fullName>
        <ecNumber evidence="3">2.4.1.289</ecNumber>
    </submittedName>
</protein>
<keyword evidence="3" id="KW-0808">Transferase</keyword>
<dbReference type="CDD" id="cd04186">
    <property type="entry name" value="GT_2_like_c"/>
    <property type="match status" value="1"/>
</dbReference>
<feature type="domain" description="Glycosyltransferase 2-like" evidence="2">
    <location>
        <begin position="31"/>
        <end position="168"/>
    </location>
</feature>
<dbReference type="PATRIC" id="fig|1454003.3.peg.2045"/>
<dbReference type="Gene3D" id="3.90.550.10">
    <property type="entry name" value="Spore Coat Polysaccharide Biosynthesis Protein SpsA, Chain A"/>
    <property type="match status" value="1"/>
</dbReference>
<dbReference type="EC" id="2.4.1.289" evidence="3"/>
<dbReference type="GO" id="GO:0102096">
    <property type="term" value="F:decaprenyl-N-acetyl-alpha-D-glucosaminyl-pyrophosphate:dTDP-alpha-L-rhamnose rhamnosyltransferase activity"/>
    <property type="evidence" value="ECO:0007669"/>
    <property type="project" value="UniProtKB-EC"/>
</dbReference>
<name>A0A011NXR4_9PROT</name>
<comment type="caution">
    <text evidence="3">The sequence shown here is derived from an EMBL/GenBank/DDBJ whole genome shotgun (WGS) entry which is preliminary data.</text>
</comment>
<dbReference type="PANTHER" id="PTHR43179">
    <property type="entry name" value="RHAMNOSYLTRANSFERASE WBBL"/>
    <property type="match status" value="1"/>
</dbReference>
<dbReference type="STRING" id="1454003.AW10_01996"/>
<evidence type="ECO:0000256" key="1">
    <source>
        <dbReference type="SAM" id="Phobius"/>
    </source>
</evidence>
<organism evidence="3 4">
    <name type="scientific">Candidatus Accumulibacter appositus</name>
    <dbReference type="NCBI Taxonomy" id="1454003"/>
    <lineage>
        <taxon>Bacteria</taxon>
        <taxon>Pseudomonadati</taxon>
        <taxon>Pseudomonadota</taxon>
        <taxon>Betaproteobacteria</taxon>
        <taxon>Candidatus Accumulibacter</taxon>
    </lineage>
</organism>
<dbReference type="EMBL" id="JEMX01000040">
    <property type="protein sequence ID" value="EXI80116.1"/>
    <property type="molecule type" value="Genomic_DNA"/>
</dbReference>
<evidence type="ECO:0000259" key="2">
    <source>
        <dbReference type="Pfam" id="PF00535"/>
    </source>
</evidence>
<keyword evidence="1" id="KW-0812">Transmembrane</keyword>
<dbReference type="InterPro" id="IPR029044">
    <property type="entry name" value="Nucleotide-diphossugar_trans"/>
</dbReference>
<accession>A0A011NXR4</accession>
<evidence type="ECO:0000313" key="4">
    <source>
        <dbReference type="Proteomes" id="UP000021816"/>
    </source>
</evidence>
<dbReference type="Proteomes" id="UP000021816">
    <property type="component" value="Unassembled WGS sequence"/>
</dbReference>